<comment type="caution">
    <text evidence="10">The sequence shown here is derived from an EMBL/GenBank/DDBJ whole genome shotgun (WGS) entry which is preliminary data.</text>
</comment>
<evidence type="ECO:0000256" key="3">
    <source>
        <dbReference type="ARBA" id="ARBA00023015"/>
    </source>
</evidence>
<dbReference type="Gene3D" id="1.10.10.10">
    <property type="entry name" value="Winged helix-like DNA-binding domain superfamily/Winged helix DNA-binding domain"/>
    <property type="match status" value="1"/>
</dbReference>
<organism evidence="10 11">
    <name type="scientific">Streptomyces filamentosus</name>
    <name type="common">Streptomyces roseosporus</name>
    <dbReference type="NCBI Taxonomy" id="67294"/>
    <lineage>
        <taxon>Bacteria</taxon>
        <taxon>Bacillati</taxon>
        <taxon>Actinomycetota</taxon>
        <taxon>Actinomycetes</taxon>
        <taxon>Kitasatosporales</taxon>
        <taxon>Streptomycetaceae</taxon>
        <taxon>Streptomyces</taxon>
    </lineage>
</organism>
<protein>
    <recommendedName>
        <fullName evidence="7">RNA polymerase sigma factor</fullName>
    </recommendedName>
</protein>
<dbReference type="AlphaFoldDB" id="A0A919BYV6"/>
<dbReference type="InterPro" id="IPR039425">
    <property type="entry name" value="RNA_pol_sigma-70-like"/>
</dbReference>
<evidence type="ECO:0000259" key="9">
    <source>
        <dbReference type="Pfam" id="PF08281"/>
    </source>
</evidence>
<dbReference type="Pfam" id="PF08281">
    <property type="entry name" value="Sigma70_r4_2"/>
    <property type="match status" value="1"/>
</dbReference>
<evidence type="ECO:0000256" key="1">
    <source>
        <dbReference type="ARBA" id="ARBA00010641"/>
    </source>
</evidence>
<reference evidence="10" key="2">
    <citation type="submission" date="2020-09" db="EMBL/GenBank/DDBJ databases">
        <authorList>
            <person name="Sun Q."/>
            <person name="Ohkuma M."/>
        </authorList>
    </citation>
    <scope>NUCLEOTIDE SEQUENCE</scope>
    <source>
        <strain evidence="10">JCM 4122</strain>
    </source>
</reference>
<dbReference type="PANTHER" id="PTHR43133:SF8">
    <property type="entry name" value="RNA POLYMERASE SIGMA FACTOR HI_1459-RELATED"/>
    <property type="match status" value="1"/>
</dbReference>
<comment type="subunit">
    <text evidence="2">Interacts transiently with the RNA polymerase catalytic core formed by RpoA, RpoB, RpoC and RpoZ (2 alpha, 1 beta, 1 beta' and 1 omega subunit) to form the RNA polymerase holoenzyme that can initiate transcription.</text>
</comment>
<dbReference type="SUPFAM" id="SSF88659">
    <property type="entry name" value="Sigma3 and sigma4 domains of RNA polymerase sigma factors"/>
    <property type="match status" value="1"/>
</dbReference>
<dbReference type="PROSITE" id="PS01063">
    <property type="entry name" value="SIGMA70_ECF"/>
    <property type="match status" value="1"/>
</dbReference>
<comment type="similarity">
    <text evidence="1 7">Belongs to the sigma-70 factor family. ECF subfamily.</text>
</comment>
<dbReference type="SUPFAM" id="SSF54427">
    <property type="entry name" value="NTF2-like"/>
    <property type="match status" value="1"/>
</dbReference>
<sequence length="320" mass="34844">MPQPSLSPDPGRLPQPLLAVAQAARREFLVVLEPLRGELFRYCRRLTGSVWDAEDLAQEALARAFTRAAQTHQPVERPMAWLVRIATNAYLDQVRRPAPLLVKPVERAAPAAADPAEVRDALAEMATLLAPQERAAVVLKDVFDLPLKEIAAMLSTTEGAVKAALHRGRGRLADPEREAALARRAAPDRETLDALAAAFTAYDLDGLTELFVQDAVSDVIGVAHEVGRAQIAAGSLHHTLVVESSVRWRAEVRELDGEPLVLMWATPADGSGPEAVEDVLRAEIVDGGITRLRWYYFCPGVLAEVGDRLDVPVRTHGHLV</sequence>
<dbReference type="RefSeq" id="WP_190044989.1">
    <property type="nucleotide sequence ID" value="NZ_BNBE01000004.1"/>
</dbReference>
<dbReference type="Proteomes" id="UP000632849">
    <property type="component" value="Unassembled WGS sequence"/>
</dbReference>
<dbReference type="GO" id="GO:0006950">
    <property type="term" value="P:response to stress"/>
    <property type="evidence" value="ECO:0007669"/>
    <property type="project" value="UniProtKB-ARBA"/>
</dbReference>
<dbReference type="GO" id="GO:0003677">
    <property type="term" value="F:DNA binding"/>
    <property type="evidence" value="ECO:0007669"/>
    <property type="project" value="UniProtKB-KW"/>
</dbReference>
<dbReference type="InterPro" id="IPR014284">
    <property type="entry name" value="RNA_pol_sigma-70_dom"/>
</dbReference>
<keyword evidence="5 7" id="KW-0238">DNA-binding</keyword>
<dbReference type="SUPFAM" id="SSF88946">
    <property type="entry name" value="Sigma2 domain of RNA polymerase sigma factors"/>
    <property type="match status" value="1"/>
</dbReference>
<dbReference type="Gene3D" id="1.10.1740.10">
    <property type="match status" value="1"/>
</dbReference>
<name>A0A919BYV6_STRFL</name>
<evidence type="ECO:0000313" key="10">
    <source>
        <dbReference type="EMBL" id="GHG30407.1"/>
    </source>
</evidence>
<dbReference type="InterPro" id="IPR036388">
    <property type="entry name" value="WH-like_DNA-bd_sf"/>
</dbReference>
<dbReference type="InterPro" id="IPR013249">
    <property type="entry name" value="RNA_pol_sigma70_r4_t2"/>
</dbReference>
<dbReference type="GO" id="GO:0006352">
    <property type="term" value="P:DNA-templated transcription initiation"/>
    <property type="evidence" value="ECO:0007669"/>
    <property type="project" value="InterPro"/>
</dbReference>
<evidence type="ECO:0000256" key="6">
    <source>
        <dbReference type="ARBA" id="ARBA00023163"/>
    </source>
</evidence>
<keyword evidence="11" id="KW-1185">Reference proteome</keyword>
<evidence type="ECO:0000256" key="2">
    <source>
        <dbReference type="ARBA" id="ARBA00011344"/>
    </source>
</evidence>
<accession>A0A919BYV6</accession>
<keyword evidence="6 7" id="KW-0804">Transcription</keyword>
<dbReference type="InterPro" id="IPR000838">
    <property type="entry name" value="RNA_pol_sigma70_ECF_CS"/>
</dbReference>
<dbReference type="Pfam" id="PF04542">
    <property type="entry name" value="Sigma70_r2"/>
    <property type="match status" value="1"/>
</dbReference>
<feature type="domain" description="RNA polymerase sigma-70 region 2" evidence="8">
    <location>
        <begin position="35"/>
        <end position="96"/>
    </location>
</feature>
<dbReference type="EMBL" id="BNBE01000004">
    <property type="protein sequence ID" value="GHG30407.1"/>
    <property type="molecule type" value="Genomic_DNA"/>
</dbReference>
<gene>
    <name evidence="10" type="ORF">GCM10017667_80420</name>
</gene>
<dbReference type="Gene3D" id="3.10.450.50">
    <property type="match status" value="1"/>
</dbReference>
<evidence type="ECO:0000313" key="11">
    <source>
        <dbReference type="Proteomes" id="UP000632849"/>
    </source>
</evidence>
<dbReference type="GO" id="GO:0016987">
    <property type="term" value="F:sigma factor activity"/>
    <property type="evidence" value="ECO:0007669"/>
    <property type="project" value="UniProtKB-KW"/>
</dbReference>
<dbReference type="NCBIfam" id="TIGR02937">
    <property type="entry name" value="sigma70-ECF"/>
    <property type="match status" value="1"/>
</dbReference>
<evidence type="ECO:0000259" key="8">
    <source>
        <dbReference type="Pfam" id="PF04542"/>
    </source>
</evidence>
<dbReference type="InterPro" id="IPR032710">
    <property type="entry name" value="NTF2-like_dom_sf"/>
</dbReference>
<dbReference type="PANTHER" id="PTHR43133">
    <property type="entry name" value="RNA POLYMERASE ECF-TYPE SIGMA FACTO"/>
    <property type="match status" value="1"/>
</dbReference>
<feature type="domain" description="RNA polymerase sigma factor 70 region 4 type 2" evidence="9">
    <location>
        <begin position="120"/>
        <end position="172"/>
    </location>
</feature>
<evidence type="ECO:0000256" key="7">
    <source>
        <dbReference type="RuleBase" id="RU000716"/>
    </source>
</evidence>
<evidence type="ECO:0000256" key="4">
    <source>
        <dbReference type="ARBA" id="ARBA00023082"/>
    </source>
</evidence>
<dbReference type="InterPro" id="IPR007627">
    <property type="entry name" value="RNA_pol_sigma70_r2"/>
</dbReference>
<keyword evidence="3 7" id="KW-0805">Transcription regulation</keyword>
<keyword evidence="4 7" id="KW-0731">Sigma factor</keyword>
<dbReference type="InterPro" id="IPR013325">
    <property type="entry name" value="RNA_pol_sigma_r2"/>
</dbReference>
<dbReference type="InterPro" id="IPR013324">
    <property type="entry name" value="RNA_pol_sigma_r3/r4-like"/>
</dbReference>
<proteinExistence type="inferred from homology"/>
<reference evidence="10" key="1">
    <citation type="journal article" date="2014" name="Int. J. Syst. Evol. Microbiol.">
        <title>Complete genome sequence of Corynebacterium casei LMG S-19264T (=DSM 44701T), isolated from a smear-ripened cheese.</title>
        <authorList>
            <consortium name="US DOE Joint Genome Institute (JGI-PGF)"/>
            <person name="Walter F."/>
            <person name="Albersmeier A."/>
            <person name="Kalinowski J."/>
            <person name="Ruckert C."/>
        </authorList>
    </citation>
    <scope>NUCLEOTIDE SEQUENCE</scope>
    <source>
        <strain evidence="10">JCM 4122</strain>
    </source>
</reference>
<evidence type="ECO:0000256" key="5">
    <source>
        <dbReference type="ARBA" id="ARBA00023125"/>
    </source>
</evidence>